<sequence length="425" mass="43485">MDHRVLAIFLTSFVTPFVNSTLSIALPQVAREFGIPPAAAVSLLVVLTLAVAALALPMGRLSDVVGAHRVFRAGLLVALAGLAASSTSPSLYALYAALALMGGGLAAVFGSNNALLVQIAPPGRRASVVGMNSMFVYIGLVSGPLVGGLLASVSWRLIFLPAVVLTALAHLLVGPPPAAPGRGAGYDWPGALLLSSAVVLLVMGFANVGLALTGLVLLALAVVLESRREAPILNVRLFKDVVFASSVASAFLNYLSTAALTPALSLLYQSVYGVPPGATGALLSVMSIAMAVFAPLAGRLSDRYQPALLAAAGSAILAASLFLYSRGTPIQWAPLYLFAIGLGFALFIVPNTTIILTSAPPGVASAMVAEARVLGQSASNSLAAYVLQRAGGLEAGVYDLLTLLGYFAVATAALSLARYLRRLAH</sequence>
<dbReference type="PRINTS" id="PR01036">
    <property type="entry name" value="TCRTETB"/>
</dbReference>
<feature type="transmembrane region" description="Helical" evidence="5">
    <location>
        <begin position="128"/>
        <end position="151"/>
    </location>
</feature>
<dbReference type="PANTHER" id="PTHR23501:SF194">
    <property type="entry name" value="EFFLUX PUMP ANTIBIOTIC RESISTANCE PROTEIN"/>
    <property type="match status" value="1"/>
</dbReference>
<dbReference type="InterPro" id="IPR036259">
    <property type="entry name" value="MFS_trans_sf"/>
</dbReference>
<protein>
    <submittedName>
        <fullName evidence="7">Major facilitator superfamily MFS_1</fullName>
    </submittedName>
</protein>
<feature type="transmembrane region" description="Helical" evidence="5">
    <location>
        <begin position="191"/>
        <end position="222"/>
    </location>
</feature>
<feature type="transmembrane region" description="Helical" evidence="5">
    <location>
        <begin position="242"/>
        <end position="268"/>
    </location>
</feature>
<feature type="transmembrane region" description="Helical" evidence="5">
    <location>
        <begin position="336"/>
        <end position="357"/>
    </location>
</feature>
<keyword evidence="4 5" id="KW-0472">Membrane</keyword>
<dbReference type="InterPro" id="IPR020846">
    <property type="entry name" value="MFS_dom"/>
</dbReference>
<dbReference type="RefSeq" id="WP_011850629.1">
    <property type="nucleotide sequence ID" value="NC_009073.1"/>
</dbReference>
<dbReference type="Proteomes" id="UP000001431">
    <property type="component" value="Chromosome"/>
</dbReference>
<dbReference type="GeneID" id="4908655"/>
<evidence type="ECO:0000313" key="8">
    <source>
        <dbReference type="Proteomes" id="UP000001431"/>
    </source>
</evidence>
<dbReference type="SUPFAM" id="SSF103473">
    <property type="entry name" value="MFS general substrate transporter"/>
    <property type="match status" value="1"/>
</dbReference>
<reference evidence="7" key="1">
    <citation type="submission" date="2007-02" db="EMBL/GenBank/DDBJ databases">
        <title>Complete sequence of Pyrobaculum calidifontis JCM 11548.</title>
        <authorList>
            <consortium name="US DOE Joint Genome Institute"/>
            <person name="Copeland A."/>
            <person name="Lucas S."/>
            <person name="Lapidus A."/>
            <person name="Barry K."/>
            <person name="Glavina del Rio T."/>
            <person name="Dalin E."/>
            <person name="Tice H."/>
            <person name="Pitluck S."/>
            <person name="Chain P."/>
            <person name="Malfatti S."/>
            <person name="Shin M."/>
            <person name="Vergez L."/>
            <person name="Schmutz J."/>
            <person name="Larimer F."/>
            <person name="Land M."/>
            <person name="Hauser L."/>
            <person name="Kyrpides N."/>
            <person name="Mikhailova N."/>
            <person name="Cozen A.E."/>
            <person name="Fitz-Gibbon S.T."/>
            <person name="House C.H."/>
            <person name="Saltikov C."/>
            <person name="Lowe T.M."/>
            <person name="Richardson P."/>
        </authorList>
    </citation>
    <scope>NUCLEOTIDE SEQUENCE [LARGE SCALE GENOMIC DNA]</scope>
    <source>
        <strain evidence="7">JCM 11548</strain>
    </source>
</reference>
<feature type="transmembrane region" description="Helical" evidence="5">
    <location>
        <begin position="157"/>
        <end position="179"/>
    </location>
</feature>
<feature type="domain" description="Major facilitator superfamily (MFS) profile" evidence="6">
    <location>
        <begin position="4"/>
        <end position="423"/>
    </location>
</feature>
<feature type="transmembrane region" description="Helical" evidence="5">
    <location>
        <begin position="70"/>
        <end position="86"/>
    </location>
</feature>
<evidence type="ECO:0000313" key="7">
    <source>
        <dbReference type="EMBL" id="ABO09371.1"/>
    </source>
</evidence>
<dbReference type="KEGG" id="pcl:Pcal_1955"/>
<dbReference type="HOGENOM" id="CLU_000960_28_3_2"/>
<feature type="transmembrane region" description="Helical" evidence="5">
    <location>
        <begin position="280"/>
        <end position="298"/>
    </location>
</feature>
<dbReference type="Pfam" id="PF07690">
    <property type="entry name" value="MFS_1"/>
    <property type="match status" value="1"/>
</dbReference>
<dbReference type="PANTHER" id="PTHR23501">
    <property type="entry name" value="MAJOR FACILITATOR SUPERFAMILY"/>
    <property type="match status" value="1"/>
</dbReference>
<evidence type="ECO:0000256" key="3">
    <source>
        <dbReference type="ARBA" id="ARBA00022989"/>
    </source>
</evidence>
<evidence type="ECO:0000256" key="4">
    <source>
        <dbReference type="ARBA" id="ARBA00023136"/>
    </source>
</evidence>
<comment type="subcellular location">
    <subcellularLocation>
        <location evidence="1">Membrane</location>
        <topology evidence="1">Multi-pass membrane protein</topology>
    </subcellularLocation>
</comment>
<dbReference type="eggNOG" id="arCOG00143">
    <property type="taxonomic scope" value="Archaea"/>
</dbReference>
<feature type="transmembrane region" description="Helical" evidence="5">
    <location>
        <begin position="92"/>
        <end position="116"/>
    </location>
</feature>
<dbReference type="GO" id="GO:0022857">
    <property type="term" value="F:transmembrane transporter activity"/>
    <property type="evidence" value="ECO:0007669"/>
    <property type="project" value="InterPro"/>
</dbReference>
<feature type="transmembrane region" description="Helical" evidence="5">
    <location>
        <begin position="35"/>
        <end position="58"/>
    </location>
</feature>
<dbReference type="EMBL" id="CP000561">
    <property type="protein sequence ID" value="ABO09371.1"/>
    <property type="molecule type" value="Genomic_DNA"/>
</dbReference>
<dbReference type="InterPro" id="IPR011701">
    <property type="entry name" value="MFS"/>
</dbReference>
<organism evidence="7 8">
    <name type="scientific">Pyrobaculum calidifontis (strain DSM 21063 / JCM 11548 / VA1)</name>
    <dbReference type="NCBI Taxonomy" id="410359"/>
    <lineage>
        <taxon>Archaea</taxon>
        <taxon>Thermoproteota</taxon>
        <taxon>Thermoprotei</taxon>
        <taxon>Thermoproteales</taxon>
        <taxon>Thermoproteaceae</taxon>
        <taxon>Pyrobaculum</taxon>
    </lineage>
</organism>
<dbReference type="OrthoDB" id="117970at2157"/>
<keyword evidence="8" id="KW-1185">Reference proteome</keyword>
<dbReference type="GO" id="GO:0005886">
    <property type="term" value="C:plasma membrane"/>
    <property type="evidence" value="ECO:0007669"/>
    <property type="project" value="TreeGrafter"/>
</dbReference>
<evidence type="ECO:0000256" key="1">
    <source>
        <dbReference type="ARBA" id="ARBA00004141"/>
    </source>
</evidence>
<keyword evidence="3 5" id="KW-1133">Transmembrane helix</keyword>
<feature type="transmembrane region" description="Helical" evidence="5">
    <location>
        <begin position="400"/>
        <end position="420"/>
    </location>
</feature>
<evidence type="ECO:0000259" key="6">
    <source>
        <dbReference type="PROSITE" id="PS50850"/>
    </source>
</evidence>
<gene>
    <name evidence="7" type="ordered locus">Pcal_1955</name>
</gene>
<keyword evidence="2 5" id="KW-0812">Transmembrane</keyword>
<dbReference type="Gene3D" id="1.20.1250.20">
    <property type="entry name" value="MFS general substrate transporter like domains"/>
    <property type="match status" value="2"/>
</dbReference>
<evidence type="ECO:0000256" key="2">
    <source>
        <dbReference type="ARBA" id="ARBA00022692"/>
    </source>
</evidence>
<proteinExistence type="predicted"/>
<dbReference type="AlphaFoldDB" id="A3MXK4"/>
<accession>A3MXK4</accession>
<evidence type="ECO:0000256" key="5">
    <source>
        <dbReference type="SAM" id="Phobius"/>
    </source>
</evidence>
<name>A3MXK4_PYRCJ</name>
<dbReference type="PROSITE" id="PS50850">
    <property type="entry name" value="MFS"/>
    <property type="match status" value="1"/>
</dbReference>